<dbReference type="RefSeq" id="WP_135476024.1">
    <property type="nucleotide sequence ID" value="NZ_SIJK02000002.1"/>
</dbReference>
<proteinExistence type="predicted"/>
<sequence>MVVDDESFAAAYGEELSATLNIDAWQTGGDLEGLYERIEAEVTSGIAFEQAQRPTIRRELFPRLRTRPNAPAAAGCYRATLDDLRRVHRSLLFNGAVEACDGTRVEHDTLPVTITQIGVCLVSYQGDQGSWAQRLYRRDLRASTGNALDDLMALLDNRGQRGNTDNDERGKLSELARRGIMTYAERAILTKKSTAIWKMGHGDPTPYDLLTGSGSMQLLEKSMEILRELILQHRKILFVPSAPRAREWMTLGQALDPLEYLIIDSHTQKMLHVVESKDGGRGGHYSKEYARKVRDFCYEVGPHILFGIYRTSSAAPPQLFFAHADFVHEAALIAMADSVLQEHRGFPMLIDLADTICRTTFGNDIFNNVVQMAYAHAGEPFRFLNERMTRA</sequence>
<gene>
    <name evidence="1" type="ORF">EYB53_001535</name>
</gene>
<evidence type="ECO:0000313" key="2">
    <source>
        <dbReference type="Proteomes" id="UP001193081"/>
    </source>
</evidence>
<keyword evidence="2" id="KW-1185">Reference proteome</keyword>
<reference evidence="1 2" key="1">
    <citation type="submission" date="2021-03" db="EMBL/GenBank/DDBJ databases">
        <authorList>
            <person name="Grouzdev D.S."/>
        </authorList>
    </citation>
    <scope>NUCLEOTIDE SEQUENCE [LARGE SCALE GENOMIC DNA]</scope>
    <source>
        <strain evidence="1 2">M50-1</strain>
    </source>
</reference>
<evidence type="ECO:0008006" key="3">
    <source>
        <dbReference type="Google" id="ProtNLM"/>
    </source>
</evidence>
<protein>
    <recommendedName>
        <fullName evidence="3">Restriction endonuclease</fullName>
    </recommendedName>
</protein>
<dbReference type="Proteomes" id="UP001193081">
    <property type="component" value="Unassembled WGS sequence"/>
</dbReference>
<comment type="caution">
    <text evidence="1">The sequence shown here is derived from an EMBL/GenBank/DDBJ whole genome shotgun (WGS) entry which is preliminary data.</text>
</comment>
<dbReference type="EMBL" id="SIJK02000002">
    <property type="protein sequence ID" value="MBP1464378.1"/>
    <property type="molecule type" value="Genomic_DNA"/>
</dbReference>
<organism evidence="1 2">
    <name type="scientific">Candidatus Chloroploca mongolica</name>
    <dbReference type="NCBI Taxonomy" id="2528176"/>
    <lineage>
        <taxon>Bacteria</taxon>
        <taxon>Bacillati</taxon>
        <taxon>Chloroflexota</taxon>
        <taxon>Chloroflexia</taxon>
        <taxon>Chloroflexales</taxon>
        <taxon>Chloroflexineae</taxon>
        <taxon>Oscillochloridaceae</taxon>
        <taxon>Candidatus Chloroploca</taxon>
    </lineage>
</organism>
<accession>A0ABS4D4K9</accession>
<evidence type="ECO:0000313" key="1">
    <source>
        <dbReference type="EMBL" id="MBP1464378.1"/>
    </source>
</evidence>
<name>A0ABS4D4K9_9CHLR</name>